<proteinExistence type="predicted"/>
<dbReference type="STRING" id="1760988.SAMN02949497_0991"/>
<dbReference type="GO" id="GO:0019825">
    <property type="term" value="F:oxygen binding"/>
    <property type="evidence" value="ECO:0007669"/>
    <property type="project" value="InterPro"/>
</dbReference>
<dbReference type="SUPFAM" id="SSF46458">
    <property type="entry name" value="Globin-like"/>
    <property type="match status" value="1"/>
</dbReference>
<dbReference type="EMBL" id="FXAM01000001">
    <property type="protein sequence ID" value="SMF93704.1"/>
    <property type="molecule type" value="Genomic_DNA"/>
</dbReference>
<dbReference type="Gene3D" id="1.10.490.10">
    <property type="entry name" value="Globins"/>
    <property type="match status" value="1"/>
</dbReference>
<reference evidence="2 3" key="1">
    <citation type="submission" date="2016-12" db="EMBL/GenBank/DDBJ databases">
        <authorList>
            <person name="Song W.-J."/>
            <person name="Kurnit D.M."/>
        </authorList>
    </citation>
    <scope>NUCLEOTIDE SEQUENCE [LARGE SCALE GENOMIC DNA]</scope>
    <source>
        <strain evidence="2 3">175</strain>
    </source>
</reference>
<protein>
    <submittedName>
        <fullName evidence="2">Protoglobin</fullName>
    </submittedName>
</protein>
<dbReference type="OrthoDB" id="6088008at2"/>
<accession>A0A1Y6CZY0</accession>
<dbReference type="InterPro" id="IPR012292">
    <property type="entry name" value="Globin/Proto"/>
</dbReference>
<dbReference type="Pfam" id="PF11563">
    <property type="entry name" value="Protoglobin"/>
    <property type="match status" value="1"/>
</dbReference>
<organism evidence="2 3">
    <name type="scientific">Methylomagnum ishizawai</name>
    <dbReference type="NCBI Taxonomy" id="1760988"/>
    <lineage>
        <taxon>Bacteria</taxon>
        <taxon>Pseudomonadati</taxon>
        <taxon>Pseudomonadota</taxon>
        <taxon>Gammaproteobacteria</taxon>
        <taxon>Methylococcales</taxon>
        <taxon>Methylococcaceae</taxon>
        <taxon>Methylomagnum</taxon>
    </lineage>
</organism>
<evidence type="ECO:0000259" key="1">
    <source>
        <dbReference type="Pfam" id="PF11563"/>
    </source>
</evidence>
<evidence type="ECO:0000313" key="2">
    <source>
        <dbReference type="EMBL" id="SMF93704.1"/>
    </source>
</evidence>
<dbReference type="InterPro" id="IPR039379">
    <property type="entry name" value="Protoglobin_sensor_dom"/>
</dbReference>
<feature type="domain" description="Globin-sensor" evidence="1">
    <location>
        <begin position="10"/>
        <end position="158"/>
    </location>
</feature>
<dbReference type="RefSeq" id="WP_085210491.1">
    <property type="nucleotide sequence ID" value="NZ_FXAM01000001.1"/>
</dbReference>
<sequence length="186" mass="21185">MSKRDLTALTEYAKAFSALTPDKEAVLRELGLAVAPRLGEVTDHFYTKLQTIPQARPVLEGRIDDLKRTHVRWLRSLFDGPYDDSFTAAMYRVGDVHVRVKLPVEFMAGGIVLITEQLIELVGEIYRDNIDRYKQAMSALNSILGFCLFIMQESYQSSSLAEELEKFLKITGMSRKLFDNLANAYR</sequence>
<dbReference type="AlphaFoldDB" id="A0A1Y6CZY0"/>
<dbReference type="InterPro" id="IPR044398">
    <property type="entry name" value="Globin-sensor_dom"/>
</dbReference>
<dbReference type="CDD" id="cd01068">
    <property type="entry name" value="globin_sensor"/>
    <property type="match status" value="1"/>
</dbReference>
<evidence type="ECO:0000313" key="3">
    <source>
        <dbReference type="Proteomes" id="UP000192923"/>
    </source>
</evidence>
<dbReference type="GO" id="GO:0020037">
    <property type="term" value="F:heme binding"/>
    <property type="evidence" value="ECO:0007669"/>
    <property type="project" value="InterPro"/>
</dbReference>
<dbReference type="InterPro" id="IPR009050">
    <property type="entry name" value="Globin-like_sf"/>
</dbReference>
<keyword evidence="3" id="KW-1185">Reference proteome</keyword>
<dbReference type="Proteomes" id="UP000192923">
    <property type="component" value="Unassembled WGS sequence"/>
</dbReference>
<name>A0A1Y6CZY0_9GAMM</name>
<gene>
    <name evidence="2" type="ORF">SAMN02949497_0991</name>
</gene>